<dbReference type="SMART" id="SM00267">
    <property type="entry name" value="GGDEF"/>
    <property type="match status" value="1"/>
</dbReference>
<keyword evidence="1" id="KW-0472">Membrane</keyword>
<dbReference type="SUPFAM" id="SSF141868">
    <property type="entry name" value="EAL domain-like"/>
    <property type="match status" value="1"/>
</dbReference>
<comment type="caution">
    <text evidence="5">The sequence shown here is derived from an EMBL/GenBank/DDBJ whole genome shotgun (WGS) entry which is preliminary data.</text>
</comment>
<dbReference type="Pfam" id="PF00990">
    <property type="entry name" value="GGDEF"/>
    <property type="match status" value="1"/>
</dbReference>
<dbReference type="InterPro" id="IPR029787">
    <property type="entry name" value="Nucleotide_cyclase"/>
</dbReference>
<feature type="domain" description="GGDEF" evidence="4">
    <location>
        <begin position="475"/>
        <end position="602"/>
    </location>
</feature>
<dbReference type="CDD" id="cd01949">
    <property type="entry name" value="GGDEF"/>
    <property type="match status" value="1"/>
</dbReference>
<dbReference type="NCBIfam" id="TIGR00229">
    <property type="entry name" value="sensory_box"/>
    <property type="match status" value="1"/>
</dbReference>
<dbReference type="EMBL" id="BMPI01000003">
    <property type="protein sequence ID" value="GGM09059.1"/>
    <property type="molecule type" value="Genomic_DNA"/>
</dbReference>
<feature type="transmembrane region" description="Helical" evidence="1">
    <location>
        <begin position="141"/>
        <end position="162"/>
    </location>
</feature>
<dbReference type="CDD" id="cd01948">
    <property type="entry name" value="EAL"/>
    <property type="match status" value="1"/>
</dbReference>
<feature type="transmembrane region" description="Helical" evidence="1">
    <location>
        <begin position="196"/>
        <end position="215"/>
    </location>
</feature>
<dbReference type="NCBIfam" id="TIGR00254">
    <property type="entry name" value="GGDEF"/>
    <property type="match status" value="1"/>
</dbReference>
<feature type="transmembrane region" description="Helical" evidence="1">
    <location>
        <begin position="44"/>
        <end position="64"/>
    </location>
</feature>
<dbReference type="PROSITE" id="PS50887">
    <property type="entry name" value="GGDEF"/>
    <property type="match status" value="1"/>
</dbReference>
<dbReference type="SUPFAM" id="SSF55785">
    <property type="entry name" value="PYP-like sensor domain (PAS domain)"/>
    <property type="match status" value="1"/>
</dbReference>
<evidence type="ECO:0000259" key="3">
    <source>
        <dbReference type="PROSITE" id="PS50883"/>
    </source>
</evidence>
<dbReference type="PROSITE" id="PS50883">
    <property type="entry name" value="EAL"/>
    <property type="match status" value="1"/>
</dbReference>
<evidence type="ECO:0000313" key="6">
    <source>
        <dbReference type="Proteomes" id="UP000642070"/>
    </source>
</evidence>
<name>A0A917T5P8_9ACTN</name>
<sequence>MAPGVGGAHRSRGRRLPASAPVTLAAAAVVLLGGPLAGLDAATAVVLGAAVAAALHGCWLFRLAVEARRGGRPARVTGGIVALGAGLVGAAVCATAPEGHGAAAAVVLAYAGPAAGAALVGGLLLLPGVTGGGVGGAARRGLDGVCVALWKYLTLLVLVLELDGGPSGAVFLTCLLAVIGVTVAVVSGVRAPYPRWAAVTAAGGVALLVLGLAVLPLLPDDAGQRDAWLLAAGGLLVAGSVLVWAGAGRSLSTARRETAPAGAVADGTLIGDPLLVAPVLAGGAAVLYALFSRGRIGTEAMAIGAVAVLAVVLREVLEAATVRRFSGQLDAQAASFRSLVAGSTDVILVLDADLSVRWQSPAAARQFGLSEREVEGKPFVRLVHAEDAVGVRRHLGTVASEPCRARFHDGFGAWRHVEFTVTDLRAKPEVAGLVVHLRDVGERHELEASLQRTTRADPLTGLANRAVLLRELTAGTGYLVTIGLDGFAGVNDLHGPDVGDALLAEVAARIRSMIGGGDVAARIDGDEFAVFTRVDRVHAHTLATRLLSGLSEPYDPGTVVQLSAGIGLAPVGGGPEESVRRAGLALRRAKRAGRGRIEWHDEAAEAAYVRRATLEQQLPQAAERGEFDLAFHPVYDLVEGHPVGVEALLRWRHPRLGTIPPRETLAVARELGVTAQVDEWVLNRACRQLSLWQHEGYRLWMSVNVGCDDLTAPGFAERLSLALDSHQVEPGDLVIELAEREFGTDLDRLAQPLSTVRAIGVRTALDGFGTGATSLAHLRRLPADLLKVDRSLFTPAPGGGGIAPIIDVVVKLGQRLNVTVVAHGLEAEQHLRLVRSAGCRLGQGHYYGTPGPAERVEAALVRQLRSF</sequence>
<dbReference type="InterPro" id="IPR052155">
    <property type="entry name" value="Biofilm_reg_signaling"/>
</dbReference>
<dbReference type="InterPro" id="IPR000014">
    <property type="entry name" value="PAS"/>
</dbReference>
<dbReference type="PROSITE" id="PS50112">
    <property type="entry name" value="PAS"/>
    <property type="match status" value="1"/>
</dbReference>
<reference evidence="5" key="2">
    <citation type="submission" date="2020-09" db="EMBL/GenBank/DDBJ databases">
        <authorList>
            <person name="Sun Q."/>
            <person name="Ohkuma M."/>
        </authorList>
    </citation>
    <scope>NUCLEOTIDE SEQUENCE</scope>
    <source>
        <strain evidence="5">JCM 19831</strain>
    </source>
</reference>
<evidence type="ECO:0000256" key="1">
    <source>
        <dbReference type="SAM" id="Phobius"/>
    </source>
</evidence>
<dbReference type="Gene3D" id="3.30.450.20">
    <property type="entry name" value="PAS domain"/>
    <property type="match status" value="1"/>
</dbReference>
<dbReference type="PANTHER" id="PTHR44757:SF2">
    <property type="entry name" value="BIOFILM ARCHITECTURE MAINTENANCE PROTEIN MBAA"/>
    <property type="match status" value="1"/>
</dbReference>
<dbReference type="Gene3D" id="3.30.70.270">
    <property type="match status" value="1"/>
</dbReference>
<accession>A0A917T5P8</accession>
<feature type="transmembrane region" description="Helical" evidence="1">
    <location>
        <begin position="168"/>
        <end position="189"/>
    </location>
</feature>
<keyword evidence="1" id="KW-1133">Transmembrane helix</keyword>
<dbReference type="PANTHER" id="PTHR44757">
    <property type="entry name" value="DIGUANYLATE CYCLASE DGCP"/>
    <property type="match status" value="1"/>
</dbReference>
<organism evidence="5 6">
    <name type="scientific">Dactylosporangium sucinum</name>
    <dbReference type="NCBI Taxonomy" id="1424081"/>
    <lineage>
        <taxon>Bacteria</taxon>
        <taxon>Bacillati</taxon>
        <taxon>Actinomycetota</taxon>
        <taxon>Actinomycetes</taxon>
        <taxon>Micromonosporales</taxon>
        <taxon>Micromonosporaceae</taxon>
        <taxon>Dactylosporangium</taxon>
    </lineage>
</organism>
<dbReference type="InterPro" id="IPR013656">
    <property type="entry name" value="PAS_4"/>
</dbReference>
<evidence type="ECO:0000313" key="5">
    <source>
        <dbReference type="EMBL" id="GGM09059.1"/>
    </source>
</evidence>
<dbReference type="InterPro" id="IPR001633">
    <property type="entry name" value="EAL_dom"/>
</dbReference>
<dbReference type="Gene3D" id="3.20.20.450">
    <property type="entry name" value="EAL domain"/>
    <property type="match status" value="1"/>
</dbReference>
<dbReference type="SMART" id="SM00091">
    <property type="entry name" value="PAS"/>
    <property type="match status" value="1"/>
</dbReference>
<feature type="transmembrane region" description="Helical" evidence="1">
    <location>
        <begin position="76"/>
        <end position="97"/>
    </location>
</feature>
<dbReference type="Pfam" id="PF00563">
    <property type="entry name" value="EAL"/>
    <property type="match status" value="1"/>
</dbReference>
<dbReference type="CDD" id="cd00130">
    <property type="entry name" value="PAS"/>
    <property type="match status" value="1"/>
</dbReference>
<dbReference type="Pfam" id="PF08448">
    <property type="entry name" value="PAS_4"/>
    <property type="match status" value="1"/>
</dbReference>
<dbReference type="InterPro" id="IPR043128">
    <property type="entry name" value="Rev_trsase/Diguanyl_cyclase"/>
</dbReference>
<feature type="transmembrane region" description="Helical" evidence="1">
    <location>
        <begin position="103"/>
        <end position="129"/>
    </location>
</feature>
<feature type="transmembrane region" description="Helical" evidence="1">
    <location>
        <begin position="269"/>
        <end position="290"/>
    </location>
</feature>
<reference evidence="5" key="1">
    <citation type="journal article" date="2014" name="Int. J. Syst. Evol. Microbiol.">
        <title>Complete genome sequence of Corynebacterium casei LMG S-19264T (=DSM 44701T), isolated from a smear-ripened cheese.</title>
        <authorList>
            <consortium name="US DOE Joint Genome Institute (JGI-PGF)"/>
            <person name="Walter F."/>
            <person name="Albersmeier A."/>
            <person name="Kalinowski J."/>
            <person name="Ruckert C."/>
        </authorList>
    </citation>
    <scope>NUCLEOTIDE SEQUENCE</scope>
    <source>
        <strain evidence="5">JCM 19831</strain>
    </source>
</reference>
<proteinExistence type="predicted"/>
<dbReference type="InterPro" id="IPR035965">
    <property type="entry name" value="PAS-like_dom_sf"/>
</dbReference>
<evidence type="ECO:0000259" key="2">
    <source>
        <dbReference type="PROSITE" id="PS50112"/>
    </source>
</evidence>
<protein>
    <submittedName>
        <fullName evidence="5">Uncharacterized protein</fullName>
    </submittedName>
</protein>
<feature type="domain" description="PAS" evidence="2">
    <location>
        <begin position="332"/>
        <end position="402"/>
    </location>
</feature>
<dbReference type="InterPro" id="IPR035919">
    <property type="entry name" value="EAL_sf"/>
</dbReference>
<dbReference type="RefSeq" id="WP_190248271.1">
    <property type="nucleotide sequence ID" value="NZ_BMPI01000003.1"/>
</dbReference>
<dbReference type="SUPFAM" id="SSF55073">
    <property type="entry name" value="Nucleotide cyclase"/>
    <property type="match status" value="1"/>
</dbReference>
<feature type="transmembrane region" description="Helical" evidence="1">
    <location>
        <begin position="227"/>
        <end position="248"/>
    </location>
</feature>
<dbReference type="SMART" id="SM00052">
    <property type="entry name" value="EAL"/>
    <property type="match status" value="1"/>
</dbReference>
<evidence type="ECO:0000259" key="4">
    <source>
        <dbReference type="PROSITE" id="PS50887"/>
    </source>
</evidence>
<gene>
    <name evidence="5" type="ORF">GCM10007977_007750</name>
</gene>
<keyword evidence="6" id="KW-1185">Reference proteome</keyword>
<dbReference type="Proteomes" id="UP000642070">
    <property type="component" value="Unassembled WGS sequence"/>
</dbReference>
<keyword evidence="1" id="KW-0812">Transmembrane</keyword>
<dbReference type="AlphaFoldDB" id="A0A917T5P8"/>
<dbReference type="InterPro" id="IPR000160">
    <property type="entry name" value="GGDEF_dom"/>
</dbReference>
<feature type="transmembrane region" description="Helical" evidence="1">
    <location>
        <begin position="20"/>
        <end position="38"/>
    </location>
</feature>
<feature type="domain" description="EAL" evidence="3">
    <location>
        <begin position="611"/>
        <end position="864"/>
    </location>
</feature>